<dbReference type="Gene3D" id="2.120.10.10">
    <property type="match status" value="1"/>
</dbReference>
<name>A0ABT3CS22_9BACT</name>
<keyword evidence="1" id="KW-0732">Signal</keyword>
<dbReference type="SUPFAM" id="SSF50939">
    <property type="entry name" value="Sialidases"/>
    <property type="match status" value="1"/>
</dbReference>
<feature type="domain" description="Secretion system C-terminal sorting" evidence="2">
    <location>
        <begin position="368"/>
        <end position="426"/>
    </location>
</feature>
<dbReference type="InterPro" id="IPR026444">
    <property type="entry name" value="Secre_tail"/>
</dbReference>
<feature type="signal peptide" evidence="1">
    <location>
        <begin position="1"/>
        <end position="19"/>
    </location>
</feature>
<evidence type="ECO:0000313" key="3">
    <source>
        <dbReference type="EMBL" id="MCV9386371.1"/>
    </source>
</evidence>
<dbReference type="EMBL" id="JAOYOD010000001">
    <property type="protein sequence ID" value="MCV9386371.1"/>
    <property type="molecule type" value="Genomic_DNA"/>
</dbReference>
<dbReference type="NCBIfam" id="TIGR04183">
    <property type="entry name" value="Por_Secre_tail"/>
    <property type="match status" value="1"/>
</dbReference>
<dbReference type="Proteomes" id="UP001300692">
    <property type="component" value="Unassembled WGS sequence"/>
</dbReference>
<accession>A0ABT3CS22</accession>
<dbReference type="CDD" id="cd15482">
    <property type="entry name" value="Sialidase_non-viral"/>
    <property type="match status" value="1"/>
</dbReference>
<organism evidence="3 4">
    <name type="scientific">Reichenbachiella ulvae</name>
    <dbReference type="NCBI Taxonomy" id="2980104"/>
    <lineage>
        <taxon>Bacteria</taxon>
        <taxon>Pseudomonadati</taxon>
        <taxon>Bacteroidota</taxon>
        <taxon>Cytophagia</taxon>
        <taxon>Cytophagales</taxon>
        <taxon>Reichenbachiellaceae</taxon>
        <taxon>Reichenbachiella</taxon>
    </lineage>
</organism>
<keyword evidence="4" id="KW-1185">Reference proteome</keyword>
<gene>
    <name evidence="3" type="ORF">N7U62_06835</name>
</gene>
<comment type="caution">
    <text evidence="3">The sequence shown here is derived from an EMBL/GenBank/DDBJ whole genome shotgun (WGS) entry which is preliminary data.</text>
</comment>
<proteinExistence type="predicted"/>
<dbReference type="Pfam" id="PF18962">
    <property type="entry name" value="Por_Secre_tail"/>
    <property type="match status" value="1"/>
</dbReference>
<protein>
    <submittedName>
        <fullName evidence="3">T9SS type A sorting domain-containing protein</fullName>
    </submittedName>
</protein>
<evidence type="ECO:0000256" key="1">
    <source>
        <dbReference type="SAM" id="SignalP"/>
    </source>
</evidence>
<dbReference type="RefSeq" id="WP_264137158.1">
    <property type="nucleotide sequence ID" value="NZ_JAOYOD010000001.1"/>
</dbReference>
<evidence type="ECO:0000313" key="4">
    <source>
        <dbReference type="Proteomes" id="UP001300692"/>
    </source>
</evidence>
<feature type="chain" id="PRO_5046781755" evidence="1">
    <location>
        <begin position="20"/>
        <end position="433"/>
    </location>
</feature>
<dbReference type="InterPro" id="IPR036278">
    <property type="entry name" value="Sialidase_sf"/>
</dbReference>
<evidence type="ECO:0000259" key="2">
    <source>
        <dbReference type="Pfam" id="PF18962"/>
    </source>
</evidence>
<reference evidence="3 4" key="1">
    <citation type="submission" date="2022-10" db="EMBL/GenBank/DDBJ databases">
        <title>Comparative genomics and taxonomic characterization of three novel marine species of genus Reichenbachiella exhibiting antioxidant and polysaccharide degradation activities.</title>
        <authorList>
            <person name="Muhammad N."/>
            <person name="Lee Y.-J."/>
            <person name="Ko J."/>
            <person name="Kim S.-G."/>
        </authorList>
    </citation>
    <scope>NUCLEOTIDE SEQUENCE [LARGE SCALE GENOMIC DNA]</scope>
    <source>
        <strain evidence="3 4">ABR2-5</strain>
    </source>
</reference>
<sequence length="433" mass="47363">MKKSTFLLLISLLPTCLSAQDWASIKSNAVPVVADASSFESPQALPLATLGWEDGLHLSADGLTLYCTYVPLDFLSFALNGSLPNDFSADYDRGAPDFGMDLSTNPIGANEWLHSDVLISERASLSDPFESWTLSNMTRNFYSEGAPTPAVDLSGQVEYMLFTSNDSEGNNQDIWIMETSDSNPTGIGTALPSPINSTYNEDNPHLIRLSDQELILFFDSDNRPGGEGDIDIWYSQSTDNGSSWSDPSNLSSINSAEREHQPFLHQQGSTWHLYYAAYHSDGKLAIFRSIKNGEGWDSWATPELVISSGTAAGIGEPTLSRQGDLSFVVVTEDPNANSSFDHYDSDPWMAKSKTVLNSPITETHSIQLYPNPAQQSINLIATDSDFPVTISSVLGQKVMTVREPKNSLSLAHLPTGIYLLQTQTGETLRLIKD</sequence>